<organism evidence="4 5">
    <name type="scientific">Tenacibaculum jejuense</name>
    <dbReference type="NCBI Taxonomy" id="584609"/>
    <lineage>
        <taxon>Bacteria</taxon>
        <taxon>Pseudomonadati</taxon>
        <taxon>Bacteroidota</taxon>
        <taxon>Flavobacteriia</taxon>
        <taxon>Flavobacteriales</taxon>
        <taxon>Flavobacteriaceae</taxon>
        <taxon>Tenacibaculum</taxon>
    </lineage>
</organism>
<keyword evidence="5" id="KW-1185">Reference proteome</keyword>
<feature type="domain" description="Protein FecR C-terminal" evidence="3">
    <location>
        <begin position="237"/>
        <end position="302"/>
    </location>
</feature>
<accession>A0A238UEW5</accession>
<protein>
    <recommendedName>
        <fullName evidence="6">FecR family protein</fullName>
    </recommendedName>
</protein>
<evidence type="ECO:0000313" key="4">
    <source>
        <dbReference type="EMBL" id="SNR17595.1"/>
    </source>
</evidence>
<sequence length="307" mass="35176">MENQEFEILLNKFIEGKISSEELLVLENSEEFSTYKKILDSSAEFSTPYVDNDESFNAFMEKTKFNEKEQKPVRKLNRYYVISGVAASLLFLFGLFQLFNTNQTYSTGFGEQLAVLLPDNSEVVLNSDSYLEFNKKDWKKNRKLNLKGEAYFKVNKGSKFEVITPEGSVTVLGTQFNVNQHKNFLEVHCFEGKVRVARNEKKFILTQGDAVRQIGNAAFESWNFSEVSPTWKSFESSFKNTPLRFVVQSLIKTYGATVISNNIDLDKRFSGSFPTNDLEIALKTITTSMNLTYNLEEGKKVTLRSKE</sequence>
<dbReference type="PANTHER" id="PTHR30273:SF2">
    <property type="entry name" value="PROTEIN FECR"/>
    <property type="match status" value="1"/>
</dbReference>
<name>A0A238UEW5_9FLAO</name>
<keyword evidence="1" id="KW-0472">Membrane</keyword>
<evidence type="ECO:0000259" key="2">
    <source>
        <dbReference type="Pfam" id="PF04773"/>
    </source>
</evidence>
<reference evidence="4 5" key="1">
    <citation type="submission" date="2017-07" db="EMBL/GenBank/DDBJ databases">
        <authorList>
            <person name="Sun Z.S."/>
            <person name="Albrecht U."/>
            <person name="Echele G."/>
            <person name="Lee C.C."/>
        </authorList>
    </citation>
    <scope>NUCLEOTIDE SEQUENCE [LARGE SCALE GENOMIC DNA]</scope>
    <source>
        <strain evidence="5">type strain: KCTC 22618</strain>
    </source>
</reference>
<proteinExistence type="predicted"/>
<evidence type="ECO:0000256" key="1">
    <source>
        <dbReference type="SAM" id="Phobius"/>
    </source>
</evidence>
<dbReference type="KEGG" id="tje:TJEJU_3966"/>
<dbReference type="InterPro" id="IPR012373">
    <property type="entry name" value="Ferrdict_sens_TM"/>
</dbReference>
<dbReference type="RefSeq" id="WP_095074791.1">
    <property type="nucleotide sequence ID" value="NZ_LT899436.1"/>
</dbReference>
<evidence type="ECO:0000313" key="5">
    <source>
        <dbReference type="Proteomes" id="UP000215214"/>
    </source>
</evidence>
<keyword evidence="1" id="KW-1133">Transmembrane helix</keyword>
<dbReference type="InterPro" id="IPR006860">
    <property type="entry name" value="FecR"/>
</dbReference>
<dbReference type="InterPro" id="IPR032508">
    <property type="entry name" value="FecR_C"/>
</dbReference>
<keyword evidence="1" id="KW-0812">Transmembrane</keyword>
<dbReference type="EMBL" id="LT899436">
    <property type="protein sequence ID" value="SNR17595.1"/>
    <property type="molecule type" value="Genomic_DNA"/>
</dbReference>
<dbReference type="Proteomes" id="UP000215214">
    <property type="component" value="Chromosome TJEJU"/>
</dbReference>
<dbReference type="Pfam" id="PF16344">
    <property type="entry name" value="FecR_C"/>
    <property type="match status" value="1"/>
</dbReference>
<gene>
    <name evidence="4" type="ORF">TJEJU_3966</name>
</gene>
<feature type="domain" description="FecR protein" evidence="2">
    <location>
        <begin position="104"/>
        <end position="195"/>
    </location>
</feature>
<evidence type="ECO:0000259" key="3">
    <source>
        <dbReference type="Pfam" id="PF16344"/>
    </source>
</evidence>
<dbReference type="PANTHER" id="PTHR30273">
    <property type="entry name" value="PERIPLASMIC SIGNAL SENSOR AND SIGMA FACTOR ACTIVATOR FECR-RELATED"/>
    <property type="match status" value="1"/>
</dbReference>
<dbReference type="GO" id="GO:0016989">
    <property type="term" value="F:sigma factor antagonist activity"/>
    <property type="evidence" value="ECO:0007669"/>
    <property type="project" value="TreeGrafter"/>
</dbReference>
<evidence type="ECO:0008006" key="6">
    <source>
        <dbReference type="Google" id="ProtNLM"/>
    </source>
</evidence>
<dbReference type="Gene3D" id="2.60.120.1440">
    <property type="match status" value="1"/>
</dbReference>
<dbReference type="AlphaFoldDB" id="A0A238UEW5"/>
<feature type="transmembrane region" description="Helical" evidence="1">
    <location>
        <begin position="79"/>
        <end position="99"/>
    </location>
</feature>
<dbReference type="Pfam" id="PF04773">
    <property type="entry name" value="FecR"/>
    <property type="match status" value="1"/>
</dbReference>
<dbReference type="OrthoDB" id="1097347at2"/>
<dbReference type="Gene3D" id="3.55.50.30">
    <property type="match status" value="1"/>
</dbReference>